<evidence type="ECO:0000313" key="6">
    <source>
        <dbReference type="Proteomes" id="UP000262832"/>
    </source>
</evidence>
<keyword evidence="3" id="KW-0479">Metal-binding</keyword>
<dbReference type="PANTHER" id="PTHR37418">
    <property type="entry name" value="3-KETO-5-AMINOHEXANOATE CLEAVAGE ENZYME-RELATED"/>
    <property type="match status" value="1"/>
</dbReference>
<keyword evidence="6" id="KW-1185">Reference proteome</keyword>
<dbReference type="RefSeq" id="WP_128811524.1">
    <property type="nucleotide sequence ID" value="NZ_CP032093.1"/>
</dbReference>
<dbReference type="EMBL" id="CP032093">
    <property type="protein sequence ID" value="AXY01782.1"/>
    <property type="molecule type" value="Genomic_DNA"/>
</dbReference>
<evidence type="ECO:0000256" key="2">
    <source>
        <dbReference type="ARBA" id="ARBA00022679"/>
    </source>
</evidence>
<organism evidence="5 6">
    <name type="scientific">Vibrio alfacsensis</name>
    <dbReference type="NCBI Taxonomy" id="1074311"/>
    <lineage>
        <taxon>Bacteria</taxon>
        <taxon>Pseudomonadati</taxon>
        <taxon>Pseudomonadota</taxon>
        <taxon>Gammaproteobacteria</taxon>
        <taxon>Vibrionales</taxon>
        <taxon>Vibrionaceae</taxon>
        <taxon>Vibrio</taxon>
    </lineage>
</organism>
<gene>
    <name evidence="5" type="ORF">D1115_12205</name>
</gene>
<name>A0ABM6YVA9_9VIBR</name>
<evidence type="ECO:0000313" key="5">
    <source>
        <dbReference type="EMBL" id="AXY01782.1"/>
    </source>
</evidence>
<dbReference type="InterPro" id="IPR013785">
    <property type="entry name" value="Aldolase_TIM"/>
</dbReference>
<comment type="cofactor">
    <cofactor evidence="1">
        <name>Zn(2+)</name>
        <dbReference type="ChEBI" id="CHEBI:29105"/>
    </cofactor>
</comment>
<evidence type="ECO:0000256" key="4">
    <source>
        <dbReference type="ARBA" id="ARBA00022833"/>
    </source>
</evidence>
<keyword evidence="4" id="KW-0862">Zinc</keyword>
<reference evidence="5 6" key="1">
    <citation type="submission" date="2018-08" db="EMBL/GenBank/DDBJ databases">
        <title>Genomic taxonomy of the Vibrionaceae family.</title>
        <authorList>
            <person name="Gomez-Gil B."/>
            <person name="Tanaka M."/>
            <person name="Sawabe T."/>
            <person name="Enciso-Ibarra K."/>
        </authorList>
    </citation>
    <scope>NUCLEOTIDE SEQUENCE [LARGE SCALE GENOMIC DNA]</scope>
    <source>
        <strain evidence="5 6">CAIM 1831</strain>
    </source>
</reference>
<dbReference type="Proteomes" id="UP000262832">
    <property type="component" value="Chromosome I"/>
</dbReference>
<dbReference type="InterPro" id="IPR008567">
    <property type="entry name" value="BKACE"/>
</dbReference>
<keyword evidence="2" id="KW-0808">Transferase</keyword>
<sequence length="300" mass="33792">MVMDSPLERSRVAIIVAPNGARKTKHDHLNLPMSIDEMVAEAKACQRAGAAMIHLHTRDTTGNHSLEIKDNLEMYHAVKDALGDAMLVQLTTEAVGMYSPQQQIALIDAVKPEAASFALRELFPDQQSQNQSSAFFHRIAEQEILSQIILYDQNDIDRYFLLREKGLLPDYHQHALVVLGRYQKEQQSSPWDLRALNLARFFNSDFLTPEVRCAVCAFGVREQDCLTSAMLLGLDIRVGFENNHFSANGVAAHSNAEQVEKLKVLSQHLHIPLHDAASLREAIKDTETERGKNKEKEQEK</sequence>
<dbReference type="PANTHER" id="PTHR37418:SF2">
    <property type="entry name" value="3-KETO-5-AMINOHEXANOATE CLEAVAGE ENZYME"/>
    <property type="match status" value="1"/>
</dbReference>
<protein>
    <submittedName>
        <fullName evidence="5">3-keto-5-aminohexanoate cleavage protein</fullName>
    </submittedName>
</protein>
<proteinExistence type="predicted"/>
<evidence type="ECO:0000256" key="3">
    <source>
        <dbReference type="ARBA" id="ARBA00022723"/>
    </source>
</evidence>
<evidence type="ECO:0000256" key="1">
    <source>
        <dbReference type="ARBA" id="ARBA00001947"/>
    </source>
</evidence>
<dbReference type="Gene3D" id="3.20.20.70">
    <property type="entry name" value="Aldolase class I"/>
    <property type="match status" value="1"/>
</dbReference>
<accession>A0ABM6YVA9</accession>
<dbReference type="Pfam" id="PF05853">
    <property type="entry name" value="BKACE"/>
    <property type="match status" value="1"/>
</dbReference>